<evidence type="ECO:0000313" key="2">
    <source>
        <dbReference type="EMBL" id="CAB3405821.1"/>
    </source>
</evidence>
<reference evidence="2 3" key="1">
    <citation type="submission" date="2020-04" db="EMBL/GenBank/DDBJ databases">
        <authorList>
            <person name="Laetsch R D."/>
            <person name="Stevens L."/>
            <person name="Kumar S."/>
            <person name="Blaxter L. M."/>
        </authorList>
    </citation>
    <scope>NUCLEOTIDE SEQUENCE [LARGE SCALE GENOMIC DNA]</scope>
</reference>
<name>A0A8S1EQ73_9PELO</name>
<protein>
    <recommendedName>
        <fullName evidence="4">C6 domain-containing protein</fullName>
    </recommendedName>
</protein>
<organism evidence="2 3">
    <name type="scientific">Caenorhabditis bovis</name>
    <dbReference type="NCBI Taxonomy" id="2654633"/>
    <lineage>
        <taxon>Eukaryota</taxon>
        <taxon>Metazoa</taxon>
        <taxon>Ecdysozoa</taxon>
        <taxon>Nematoda</taxon>
        <taxon>Chromadorea</taxon>
        <taxon>Rhabditida</taxon>
        <taxon>Rhabditina</taxon>
        <taxon>Rhabditomorpha</taxon>
        <taxon>Rhabditoidea</taxon>
        <taxon>Rhabditidae</taxon>
        <taxon>Peloderinae</taxon>
        <taxon>Caenorhabditis</taxon>
    </lineage>
</organism>
<evidence type="ECO:0008006" key="4">
    <source>
        <dbReference type="Google" id="ProtNLM"/>
    </source>
</evidence>
<sequence>MFILLPLVHLLPNVLGCVSTIPITDPVITTTTISPGCCPELTQTLTSSEFPDGTMTFSYNNDASCRMSVTVTCSSSDPSFGLYAAIVANQVNYLDYGPTSVSFNGVCNAQDMSWYMGDPALRVETLECILTNPP</sequence>
<accession>A0A8S1EQ73</accession>
<evidence type="ECO:0000256" key="1">
    <source>
        <dbReference type="SAM" id="SignalP"/>
    </source>
</evidence>
<feature type="chain" id="PRO_5035908720" description="C6 domain-containing protein" evidence="1">
    <location>
        <begin position="17"/>
        <end position="134"/>
    </location>
</feature>
<dbReference type="AlphaFoldDB" id="A0A8S1EQ73"/>
<evidence type="ECO:0000313" key="3">
    <source>
        <dbReference type="Proteomes" id="UP000494206"/>
    </source>
</evidence>
<proteinExistence type="predicted"/>
<dbReference type="OrthoDB" id="5851039at2759"/>
<gene>
    <name evidence="2" type="ORF">CBOVIS_LOCUS7970</name>
</gene>
<dbReference type="EMBL" id="CADEPM010000005">
    <property type="protein sequence ID" value="CAB3405821.1"/>
    <property type="molecule type" value="Genomic_DNA"/>
</dbReference>
<comment type="caution">
    <text evidence="2">The sequence shown here is derived from an EMBL/GenBank/DDBJ whole genome shotgun (WGS) entry which is preliminary data.</text>
</comment>
<keyword evidence="1" id="KW-0732">Signal</keyword>
<keyword evidence="3" id="KW-1185">Reference proteome</keyword>
<dbReference type="Proteomes" id="UP000494206">
    <property type="component" value="Unassembled WGS sequence"/>
</dbReference>
<feature type="signal peptide" evidence="1">
    <location>
        <begin position="1"/>
        <end position="16"/>
    </location>
</feature>